<evidence type="ECO:0000256" key="7">
    <source>
        <dbReference type="SAM" id="MobiDB-lite"/>
    </source>
</evidence>
<dbReference type="CDD" id="cd00086">
    <property type="entry name" value="homeodomain"/>
    <property type="match status" value="1"/>
</dbReference>
<dbReference type="PANTHER" id="PTHR24324:SF5">
    <property type="entry name" value="HEMATOPOIETICALLY-EXPRESSED HOMEOBOX PROTEIN HHEX"/>
    <property type="match status" value="1"/>
</dbReference>
<evidence type="ECO:0000256" key="4">
    <source>
        <dbReference type="ARBA" id="ARBA00023242"/>
    </source>
</evidence>
<dbReference type="SUPFAM" id="SSF46689">
    <property type="entry name" value="Homeodomain-like"/>
    <property type="match status" value="1"/>
</dbReference>
<dbReference type="SMART" id="SM00389">
    <property type="entry name" value="HOX"/>
    <property type="match status" value="1"/>
</dbReference>
<dbReference type="GO" id="GO:0000981">
    <property type="term" value="F:DNA-binding transcription factor activity, RNA polymerase II-specific"/>
    <property type="evidence" value="ECO:0007669"/>
    <property type="project" value="InterPro"/>
</dbReference>
<evidence type="ECO:0000256" key="5">
    <source>
        <dbReference type="PROSITE-ProRule" id="PRU00108"/>
    </source>
</evidence>
<organism evidence="9">
    <name type="scientific">Chrysotila carterae</name>
    <name type="common">Marine alga</name>
    <name type="synonym">Syracosphaera carterae</name>
    <dbReference type="NCBI Taxonomy" id="13221"/>
    <lineage>
        <taxon>Eukaryota</taxon>
        <taxon>Haptista</taxon>
        <taxon>Haptophyta</taxon>
        <taxon>Prymnesiophyceae</taxon>
        <taxon>Isochrysidales</taxon>
        <taxon>Isochrysidaceae</taxon>
        <taxon>Chrysotila</taxon>
    </lineage>
</organism>
<dbReference type="InterPro" id="IPR017970">
    <property type="entry name" value="Homeobox_CS"/>
</dbReference>
<accession>A0A7S4B669</accession>
<evidence type="ECO:0000313" key="9">
    <source>
        <dbReference type="EMBL" id="CAE0755396.1"/>
    </source>
</evidence>
<sequence length="749" mass="78595">MGAIGVYDLESQIAALHANLDQLRNSGQNEHAIPPVSVPQGPALVDPTLCQQYVMPMAQSICPADAQQLSQSKLRRWNIRDSDLQLLETAYMMDNFPSIFVRQQLASELGVSVRQVQVWFQNRRQRSRDKCREDSGGEKGSNDQTTDINAGSQVVDKPVSQPVAIDISQLLSRCEQTAEGLAVNARPRSGDADSAPSPRKGSVGAPVVARRPSDQNVDDTTTSGAAAPQRKIVSAIPVVAKSPVVQDVCGPAAPANLLVKSSQKAQNVGLAAPVEAGAHPPPVKTVPTAVSTVIPTAISLAQAGQLLQCTAPSAVPPASPSAAPLPAPPALAPAALAPSAQNAGGKRSRRGKMLSEARAPGMLDILMSQRAKAKNEAAMAQMMQKILASRGDAAKAAGALDAAIDAPHAHDTTFQPSFNASFGAGNAVLPAALSNAGMPKVLANEVHAALPANLPTALSPVNTVASNVALPSMPAQNGAIDRPHPIPQPMTPNPPSIPFEQLSQLFQSMQAPPAAQQPAPFSSPMNFGAGGNIDPQAFAHACQELARMALSLASKPQAPPVDIAAGHRQPAYQPTYQPAYLPTPAHHSAHHPVHQQSYVATPQLNGHRLSQPAYISVPPSPSMSSEASYTMLSRSVSMLPECAASDDYEDHASDRLPKAKRGRYTAHDTFSRQEQPCPPSPSSQVSSTSTQDLGLDFYTFDAALAAAKEAAKYAHMAPPAATTDLSDEENDELLSHLSDAVFDALQADF</sequence>
<keyword evidence="3 5" id="KW-0371">Homeobox</keyword>
<feature type="compositionally biased region" description="Pro residues" evidence="7">
    <location>
        <begin position="314"/>
        <end position="331"/>
    </location>
</feature>
<keyword evidence="2 5" id="KW-0238">DNA-binding</keyword>
<dbReference type="PROSITE" id="PS00027">
    <property type="entry name" value="HOMEOBOX_1"/>
    <property type="match status" value="1"/>
</dbReference>
<dbReference type="InterPro" id="IPR001356">
    <property type="entry name" value="HD"/>
</dbReference>
<dbReference type="Gene3D" id="1.10.10.60">
    <property type="entry name" value="Homeodomain-like"/>
    <property type="match status" value="1"/>
</dbReference>
<dbReference type="GO" id="GO:0005634">
    <property type="term" value="C:nucleus"/>
    <property type="evidence" value="ECO:0007669"/>
    <property type="project" value="UniProtKB-SubCell"/>
</dbReference>
<comment type="subcellular location">
    <subcellularLocation>
        <location evidence="1 5 6">Nucleus</location>
    </subcellularLocation>
</comment>
<dbReference type="InterPro" id="IPR051000">
    <property type="entry name" value="Homeobox_DNA-bind_prot"/>
</dbReference>
<feature type="compositionally biased region" description="Polar residues" evidence="7">
    <location>
        <begin position="214"/>
        <end position="224"/>
    </location>
</feature>
<keyword evidence="4 5" id="KW-0539">Nucleus</keyword>
<evidence type="ECO:0000259" key="8">
    <source>
        <dbReference type="PROSITE" id="PS50071"/>
    </source>
</evidence>
<evidence type="ECO:0000256" key="1">
    <source>
        <dbReference type="ARBA" id="ARBA00004123"/>
    </source>
</evidence>
<dbReference type="InterPro" id="IPR009057">
    <property type="entry name" value="Homeodomain-like_sf"/>
</dbReference>
<feature type="domain" description="Homeobox" evidence="8">
    <location>
        <begin position="70"/>
        <end position="130"/>
    </location>
</feature>
<dbReference type="EMBL" id="HBIZ01013166">
    <property type="protein sequence ID" value="CAE0755396.1"/>
    <property type="molecule type" value="Transcribed_RNA"/>
</dbReference>
<feature type="region of interest" description="Disordered" evidence="7">
    <location>
        <begin position="124"/>
        <end position="155"/>
    </location>
</feature>
<evidence type="ECO:0000256" key="2">
    <source>
        <dbReference type="ARBA" id="ARBA00023125"/>
    </source>
</evidence>
<feature type="region of interest" description="Disordered" evidence="7">
    <location>
        <begin position="665"/>
        <end position="689"/>
    </location>
</feature>
<feature type="compositionally biased region" description="Basic and acidic residues" evidence="7">
    <location>
        <begin position="128"/>
        <end position="141"/>
    </location>
</feature>
<feature type="region of interest" description="Disordered" evidence="7">
    <location>
        <begin position="311"/>
        <end position="352"/>
    </location>
</feature>
<dbReference type="Pfam" id="PF00046">
    <property type="entry name" value="Homeodomain"/>
    <property type="match status" value="1"/>
</dbReference>
<proteinExistence type="predicted"/>
<evidence type="ECO:0000256" key="6">
    <source>
        <dbReference type="RuleBase" id="RU000682"/>
    </source>
</evidence>
<dbReference type="PANTHER" id="PTHR24324">
    <property type="entry name" value="HOMEOBOX PROTEIN HHEX"/>
    <property type="match status" value="1"/>
</dbReference>
<name>A0A7S4B669_CHRCT</name>
<feature type="compositionally biased region" description="Polar residues" evidence="7">
    <location>
        <begin position="142"/>
        <end position="152"/>
    </location>
</feature>
<dbReference type="GO" id="GO:0000978">
    <property type="term" value="F:RNA polymerase II cis-regulatory region sequence-specific DNA binding"/>
    <property type="evidence" value="ECO:0007669"/>
    <property type="project" value="TreeGrafter"/>
</dbReference>
<feature type="DNA-binding region" description="Homeobox" evidence="5">
    <location>
        <begin position="72"/>
        <end position="131"/>
    </location>
</feature>
<feature type="region of interest" description="Disordered" evidence="7">
    <location>
        <begin position="182"/>
        <end position="228"/>
    </location>
</feature>
<dbReference type="GO" id="GO:0030154">
    <property type="term" value="P:cell differentiation"/>
    <property type="evidence" value="ECO:0007669"/>
    <property type="project" value="TreeGrafter"/>
</dbReference>
<dbReference type="PROSITE" id="PS50071">
    <property type="entry name" value="HOMEOBOX_2"/>
    <property type="match status" value="1"/>
</dbReference>
<reference evidence="9" key="1">
    <citation type="submission" date="2021-01" db="EMBL/GenBank/DDBJ databases">
        <authorList>
            <person name="Corre E."/>
            <person name="Pelletier E."/>
            <person name="Niang G."/>
            <person name="Scheremetjew M."/>
            <person name="Finn R."/>
            <person name="Kale V."/>
            <person name="Holt S."/>
            <person name="Cochrane G."/>
            <person name="Meng A."/>
            <person name="Brown T."/>
            <person name="Cohen L."/>
        </authorList>
    </citation>
    <scope>NUCLEOTIDE SEQUENCE</scope>
    <source>
        <strain evidence="9">CCMP645</strain>
    </source>
</reference>
<protein>
    <recommendedName>
        <fullName evidence="8">Homeobox domain-containing protein</fullName>
    </recommendedName>
</protein>
<dbReference type="AlphaFoldDB" id="A0A7S4B669"/>
<gene>
    <name evidence="9" type="ORF">PCAR00345_LOCUS7983</name>
</gene>
<evidence type="ECO:0000256" key="3">
    <source>
        <dbReference type="ARBA" id="ARBA00023155"/>
    </source>
</evidence>